<name>A0A7C4M2V7_UNCC3</name>
<dbReference type="AlphaFoldDB" id="A0A7C4M2V7"/>
<comment type="caution">
    <text evidence="1">The sequence shown here is derived from an EMBL/GenBank/DDBJ whole genome shotgun (WGS) entry which is preliminary data.</text>
</comment>
<dbReference type="EMBL" id="DSYQ01000021">
    <property type="protein sequence ID" value="HGT71354.1"/>
    <property type="molecule type" value="Genomic_DNA"/>
</dbReference>
<evidence type="ECO:0000313" key="1">
    <source>
        <dbReference type="EMBL" id="HGT71354.1"/>
    </source>
</evidence>
<gene>
    <name evidence="1" type="ORF">ENT43_03790</name>
</gene>
<proteinExistence type="predicted"/>
<accession>A0A7C4M2V7</accession>
<reference evidence="1" key="1">
    <citation type="journal article" date="2020" name="mSystems">
        <title>Genome- and Community-Level Interaction Insights into Carbon Utilization and Element Cycling Functions of Hydrothermarchaeota in Hydrothermal Sediment.</title>
        <authorList>
            <person name="Zhou Z."/>
            <person name="Liu Y."/>
            <person name="Xu W."/>
            <person name="Pan J."/>
            <person name="Luo Z.H."/>
            <person name="Li M."/>
        </authorList>
    </citation>
    <scope>NUCLEOTIDE SEQUENCE [LARGE SCALE GENOMIC DNA]</scope>
    <source>
        <strain evidence="1">SpSt-579</strain>
    </source>
</reference>
<protein>
    <submittedName>
        <fullName evidence="1">Uncharacterized protein</fullName>
    </submittedName>
</protein>
<organism evidence="1">
    <name type="scientific">candidate division CPR3 bacterium</name>
    <dbReference type="NCBI Taxonomy" id="2268181"/>
    <lineage>
        <taxon>Bacteria</taxon>
        <taxon>Bacteria division CPR3</taxon>
    </lineage>
</organism>
<sequence length="186" mass="22307">MGSSEMYLIRSYLNQVYYEKLKESILSQDLPKDGIVLTLNGTHDHETWDWPESKLYSVEEFCDPSKVEMNWKWEYFNDAQFIGKKPSNNKELTDILKKIYSHRDGGRLVSVFLEKYPEYILSKEETEEYSLILINNGQVLKMSYNENDMDRYQYKYELYSKDEYVNNLKKEIDKKESILEKLNNIE</sequence>